<evidence type="ECO:0000313" key="6">
    <source>
        <dbReference type="EMBL" id="ETI28123.1"/>
    </source>
</evidence>
<sequence>MPRLEGTSKLRLEPLLSYLRLLGDDGSDIDDVYEDAGIDVDTEVKEQLNGELEDKLDEDGDLAPSQAKDDGGDQATTAKAHEGDEEDEDEEDEDGEEYNVESIRDHKWVKGELLYFIKWQGYPASQNTWEPEEHLLPHSRLILAAYHKKIGGAPQAPMKRGKSKQSLRETASSEDLPAPKRQKRNGAKDVKETEPDLSWLPKGDHWEDQVAKVETIERDEETRQLLAYILFKNGKRSKISMDMVYKYCPRPMLRFYEEHLKFK</sequence>
<dbReference type="InterPro" id="IPR051219">
    <property type="entry name" value="Heterochromatin_chromo-domain"/>
</dbReference>
<feature type="domain" description="Chromo" evidence="5">
    <location>
        <begin position="98"/>
        <end position="149"/>
    </location>
</feature>
<dbReference type="GO" id="GO:0000792">
    <property type="term" value="C:heterochromatin"/>
    <property type="evidence" value="ECO:0007669"/>
    <property type="project" value="UniProtKB-ARBA"/>
</dbReference>
<evidence type="ECO:0000256" key="1">
    <source>
        <dbReference type="ARBA" id="ARBA00004123"/>
    </source>
</evidence>
<dbReference type="InterPro" id="IPR008251">
    <property type="entry name" value="Chromo_shadow_dom"/>
</dbReference>
<dbReference type="SUPFAM" id="SSF54160">
    <property type="entry name" value="Chromo domain-like"/>
    <property type="match status" value="2"/>
</dbReference>
<evidence type="ECO:0000313" key="7">
    <source>
        <dbReference type="Proteomes" id="UP000030678"/>
    </source>
</evidence>
<reference evidence="6 7" key="1">
    <citation type="submission" date="2013-03" db="EMBL/GenBank/DDBJ databases">
        <title>The Genome Sequence of Cladophialophora carrionii CBS 160.54.</title>
        <authorList>
            <consortium name="The Broad Institute Genomics Platform"/>
            <person name="Cuomo C."/>
            <person name="de Hoog S."/>
            <person name="Gorbushina A."/>
            <person name="Walker B."/>
            <person name="Young S.K."/>
            <person name="Zeng Q."/>
            <person name="Gargeya S."/>
            <person name="Fitzgerald M."/>
            <person name="Haas B."/>
            <person name="Abouelleil A."/>
            <person name="Allen A.W."/>
            <person name="Alvarado L."/>
            <person name="Arachchi H.M."/>
            <person name="Berlin A.M."/>
            <person name="Chapman S.B."/>
            <person name="Gainer-Dewar J."/>
            <person name="Goldberg J."/>
            <person name="Griggs A."/>
            <person name="Gujja S."/>
            <person name="Hansen M."/>
            <person name="Howarth C."/>
            <person name="Imamovic A."/>
            <person name="Ireland A."/>
            <person name="Larimer J."/>
            <person name="McCowan C."/>
            <person name="Murphy C."/>
            <person name="Pearson M."/>
            <person name="Poon T.W."/>
            <person name="Priest M."/>
            <person name="Roberts A."/>
            <person name="Saif S."/>
            <person name="Shea T."/>
            <person name="Sisk P."/>
            <person name="Sykes S."/>
            <person name="Wortman J."/>
            <person name="Nusbaum C."/>
            <person name="Birren B."/>
        </authorList>
    </citation>
    <scope>NUCLEOTIDE SEQUENCE [LARGE SCALE GENOMIC DNA]</scope>
    <source>
        <strain evidence="6 7">CBS 160.54</strain>
    </source>
</reference>
<dbReference type="PRINTS" id="PR00504">
    <property type="entry name" value="CHROMODOMAIN"/>
</dbReference>
<dbReference type="InterPro" id="IPR017984">
    <property type="entry name" value="Chromo_dom_subgr"/>
</dbReference>
<feature type="compositionally biased region" description="Acidic residues" evidence="4">
    <location>
        <begin position="83"/>
        <end position="99"/>
    </location>
</feature>
<gene>
    <name evidence="6" type="ORF">G647_00572</name>
</gene>
<dbReference type="Pfam" id="PF01393">
    <property type="entry name" value="Chromo_shadow"/>
    <property type="match status" value="1"/>
</dbReference>
<dbReference type="RefSeq" id="XP_008722197.1">
    <property type="nucleotide sequence ID" value="XM_008723975.1"/>
</dbReference>
<dbReference type="GO" id="GO:0006338">
    <property type="term" value="P:chromatin remodeling"/>
    <property type="evidence" value="ECO:0007669"/>
    <property type="project" value="UniProtKB-ARBA"/>
</dbReference>
<proteinExistence type="predicted"/>
<comment type="subcellular location">
    <subcellularLocation>
        <location evidence="1">Nucleus</location>
    </subcellularLocation>
</comment>
<dbReference type="PROSITE" id="PS50013">
    <property type="entry name" value="CHROMO_2"/>
    <property type="match status" value="1"/>
</dbReference>
<dbReference type="AlphaFoldDB" id="V9DP84"/>
<dbReference type="CDD" id="cd00024">
    <property type="entry name" value="CD_CSD"/>
    <property type="match status" value="1"/>
</dbReference>
<dbReference type="SMART" id="SM00298">
    <property type="entry name" value="CHROMO"/>
    <property type="match status" value="1"/>
</dbReference>
<dbReference type="OrthoDB" id="433924at2759"/>
<dbReference type="SMART" id="SM00300">
    <property type="entry name" value="ChSh"/>
    <property type="match status" value="1"/>
</dbReference>
<feature type="region of interest" description="Disordered" evidence="4">
    <location>
        <begin position="152"/>
        <end position="202"/>
    </location>
</feature>
<dbReference type="HOGENOM" id="CLU_045874_0_1_1"/>
<evidence type="ECO:0000259" key="5">
    <source>
        <dbReference type="PROSITE" id="PS50013"/>
    </source>
</evidence>
<name>V9DP84_9EURO</name>
<dbReference type="VEuPathDB" id="FungiDB:G647_00572"/>
<dbReference type="PANTHER" id="PTHR22812">
    <property type="entry name" value="CHROMOBOX PROTEIN"/>
    <property type="match status" value="1"/>
</dbReference>
<dbReference type="GO" id="GO:0005634">
    <property type="term" value="C:nucleus"/>
    <property type="evidence" value="ECO:0007669"/>
    <property type="project" value="UniProtKB-SubCell"/>
</dbReference>
<dbReference type="GeneID" id="19979065"/>
<organism evidence="6 7">
    <name type="scientific">Cladophialophora carrionii CBS 160.54</name>
    <dbReference type="NCBI Taxonomy" id="1279043"/>
    <lineage>
        <taxon>Eukaryota</taxon>
        <taxon>Fungi</taxon>
        <taxon>Dikarya</taxon>
        <taxon>Ascomycota</taxon>
        <taxon>Pezizomycotina</taxon>
        <taxon>Eurotiomycetes</taxon>
        <taxon>Chaetothyriomycetidae</taxon>
        <taxon>Chaetothyriales</taxon>
        <taxon>Herpotrichiellaceae</taxon>
        <taxon>Cladophialophora</taxon>
    </lineage>
</organism>
<evidence type="ECO:0000256" key="2">
    <source>
        <dbReference type="ARBA" id="ARBA00011353"/>
    </source>
</evidence>
<feature type="region of interest" description="Disordered" evidence="4">
    <location>
        <begin position="49"/>
        <end position="100"/>
    </location>
</feature>
<protein>
    <recommendedName>
        <fullName evidence="5">Chromo domain-containing protein</fullName>
    </recommendedName>
</protein>
<dbReference type="Proteomes" id="UP000030678">
    <property type="component" value="Unassembled WGS sequence"/>
</dbReference>
<dbReference type="InterPro" id="IPR000953">
    <property type="entry name" value="Chromo/chromo_shadow_dom"/>
</dbReference>
<keyword evidence="3" id="KW-0539">Nucleus</keyword>
<evidence type="ECO:0000256" key="3">
    <source>
        <dbReference type="ARBA" id="ARBA00023242"/>
    </source>
</evidence>
<comment type="subunit">
    <text evidence="2">Component of the NuA4 histone acetyltransferase complex.</text>
</comment>
<dbReference type="InterPro" id="IPR016197">
    <property type="entry name" value="Chromo-like_dom_sf"/>
</dbReference>
<accession>V9DP84</accession>
<dbReference type="Gene3D" id="2.40.50.40">
    <property type="match status" value="2"/>
</dbReference>
<dbReference type="EMBL" id="KB822697">
    <property type="protein sequence ID" value="ETI28123.1"/>
    <property type="molecule type" value="Genomic_DNA"/>
</dbReference>
<dbReference type="PROSITE" id="PS00598">
    <property type="entry name" value="CHROMO_1"/>
    <property type="match status" value="1"/>
</dbReference>
<evidence type="ECO:0000256" key="4">
    <source>
        <dbReference type="SAM" id="MobiDB-lite"/>
    </source>
</evidence>
<dbReference type="InterPro" id="IPR023779">
    <property type="entry name" value="Chromodomain_CS"/>
</dbReference>
<dbReference type="Pfam" id="PF00385">
    <property type="entry name" value="Chromo"/>
    <property type="match status" value="1"/>
</dbReference>
<dbReference type="InterPro" id="IPR023780">
    <property type="entry name" value="Chromo_domain"/>
</dbReference>